<dbReference type="Proteomes" id="UP000245461">
    <property type="component" value="Unassembled WGS sequence"/>
</dbReference>
<dbReference type="RefSeq" id="WP_109905930.1">
    <property type="nucleotide sequence ID" value="NZ_QGLE01000006.1"/>
</dbReference>
<evidence type="ECO:0000313" key="2">
    <source>
        <dbReference type="EMBL" id="PWR22527.1"/>
    </source>
</evidence>
<evidence type="ECO:0000313" key="3">
    <source>
        <dbReference type="Proteomes" id="UP000245461"/>
    </source>
</evidence>
<dbReference type="EMBL" id="QGLE01000006">
    <property type="protein sequence ID" value="PWR22527.1"/>
    <property type="molecule type" value="Genomic_DNA"/>
</dbReference>
<dbReference type="InterPro" id="IPR005625">
    <property type="entry name" value="PepSY-ass_TM"/>
</dbReference>
<name>A0A317E685_9PROT</name>
<organism evidence="2 3">
    <name type="scientific">Zavarzinia aquatilis</name>
    <dbReference type="NCBI Taxonomy" id="2211142"/>
    <lineage>
        <taxon>Bacteria</taxon>
        <taxon>Pseudomonadati</taxon>
        <taxon>Pseudomonadota</taxon>
        <taxon>Alphaproteobacteria</taxon>
        <taxon>Rhodospirillales</taxon>
        <taxon>Zavarziniaceae</taxon>
        <taxon>Zavarzinia</taxon>
    </lineage>
</organism>
<feature type="transmembrane region" description="Helical" evidence="1">
    <location>
        <begin position="370"/>
        <end position="390"/>
    </location>
</feature>
<feature type="transmembrane region" description="Helical" evidence="1">
    <location>
        <begin position="198"/>
        <end position="220"/>
    </location>
</feature>
<feature type="transmembrane region" description="Helical" evidence="1">
    <location>
        <begin position="156"/>
        <end position="176"/>
    </location>
</feature>
<dbReference type="PANTHER" id="PTHR34219">
    <property type="entry name" value="IRON-REGULATED INNER MEMBRANE PROTEIN-RELATED"/>
    <property type="match status" value="1"/>
</dbReference>
<reference evidence="2 3" key="1">
    <citation type="submission" date="2018-05" db="EMBL/GenBank/DDBJ databases">
        <title>Zavarzinia sp. HR-AS.</title>
        <authorList>
            <person name="Lee Y."/>
            <person name="Jeon C.O."/>
        </authorList>
    </citation>
    <scope>NUCLEOTIDE SEQUENCE [LARGE SCALE GENOMIC DNA]</scope>
    <source>
        <strain evidence="2 3">HR-AS</strain>
    </source>
</reference>
<protein>
    <recommendedName>
        <fullName evidence="4">PepSY domain-containing protein</fullName>
    </recommendedName>
</protein>
<evidence type="ECO:0008006" key="4">
    <source>
        <dbReference type="Google" id="ProtNLM"/>
    </source>
</evidence>
<dbReference type="OrthoDB" id="9791166at2"/>
<accession>A0A317E685</accession>
<evidence type="ECO:0000256" key="1">
    <source>
        <dbReference type="SAM" id="Phobius"/>
    </source>
</evidence>
<proteinExistence type="predicted"/>
<feature type="transmembrane region" description="Helical" evidence="1">
    <location>
        <begin position="410"/>
        <end position="436"/>
    </location>
</feature>
<gene>
    <name evidence="2" type="ORF">DKG74_11670</name>
</gene>
<dbReference type="Pfam" id="PF03929">
    <property type="entry name" value="PepSY_TM"/>
    <property type="match status" value="1"/>
</dbReference>
<keyword evidence="1" id="KW-0812">Transmembrane</keyword>
<keyword evidence="1" id="KW-1133">Transmembrane helix</keyword>
<feature type="transmembrane region" description="Helical" evidence="1">
    <location>
        <begin position="27"/>
        <end position="51"/>
    </location>
</feature>
<dbReference type="PANTHER" id="PTHR34219:SF1">
    <property type="entry name" value="PEPSY DOMAIN-CONTAINING PROTEIN"/>
    <property type="match status" value="1"/>
</dbReference>
<sequence length="450" mass="47572">MSQALAGTDAGDAARRRAHVYRAVWRWHFYAGLFSLPFLILLAVTGGLYLFKDEIDLARHADLLSVSPSEAPKPWSDLVATALSAQPGRAAKLVLPATPSRSLEVQIDDAERARQSVYVDPGRGAVLGALPTDGKLMQVVRKLHSLAFFGDIPNRAIEIVGGWTIVLVVTGIYLWWPRGGQALRIRGTPGGRLFWRDLHAVTGLFAGGFILFLAVTGMPWSGIFGDLLNRGVSAAGQGYPLYLWDATPTSTVPLGADGPVAWTLEQSPVPVSTPVPAARPIGIDRAVAIAGAAGIAPGFTLVLPKGAEGVYTATVFPDDITLQRAIHIDQYSGAILADVGFADYGLGARAIEFGTNVHVGQEFGPLNQMLMLLACVAIVGLSVSALVMWWKRRPAGGLAVPPLPAPRALAGVTAIVFALALIFPLTAASLVVVALLDTLFHLPALRARAA</sequence>
<comment type="caution">
    <text evidence="2">The sequence shown here is derived from an EMBL/GenBank/DDBJ whole genome shotgun (WGS) entry which is preliminary data.</text>
</comment>
<keyword evidence="1" id="KW-0472">Membrane</keyword>
<dbReference type="AlphaFoldDB" id="A0A317E685"/>
<keyword evidence="3" id="KW-1185">Reference proteome</keyword>